<dbReference type="AlphaFoldDB" id="A0A0A0KB79"/>
<dbReference type="Proteomes" id="UP000029981">
    <property type="component" value="Chromosome 6"/>
</dbReference>
<evidence type="ECO:0000313" key="1">
    <source>
        <dbReference type="EMBL" id="KGN45642.1"/>
    </source>
</evidence>
<name>A0A0A0KB79_CUCSA</name>
<dbReference type="Gramene" id="KGN45642">
    <property type="protein sequence ID" value="KGN45642"/>
    <property type="gene ID" value="Csa_6G002360"/>
</dbReference>
<proteinExistence type="predicted"/>
<reference evidence="1 2" key="2">
    <citation type="journal article" date="2009" name="PLoS ONE">
        <title>An integrated genetic and cytogenetic map of the cucumber genome.</title>
        <authorList>
            <person name="Ren Y."/>
            <person name="Zhang Z."/>
            <person name="Liu J."/>
            <person name="Staub J.E."/>
            <person name="Han Y."/>
            <person name="Cheng Z."/>
            <person name="Li X."/>
            <person name="Lu J."/>
            <person name="Miao H."/>
            <person name="Kang H."/>
            <person name="Xie B."/>
            <person name="Gu X."/>
            <person name="Wang X."/>
            <person name="Du Y."/>
            <person name="Jin W."/>
            <person name="Huang S."/>
        </authorList>
    </citation>
    <scope>NUCLEOTIDE SEQUENCE [LARGE SCALE GENOMIC DNA]</scope>
    <source>
        <strain evidence="2">cv. 9930</strain>
    </source>
</reference>
<protein>
    <submittedName>
        <fullName evidence="1">Uncharacterized protein</fullName>
    </submittedName>
</protein>
<dbReference type="EMBL" id="CM002927">
    <property type="protein sequence ID" value="KGN45642.1"/>
    <property type="molecule type" value="Genomic_DNA"/>
</dbReference>
<dbReference type="SUPFAM" id="SSF55979">
    <property type="entry name" value="DNA clamp"/>
    <property type="match status" value="1"/>
</dbReference>
<sequence>MTRATLFFVSIDNFSPLADAAALLTNIAHEADVEISRTQFSIIATGYSHWFVASLHIWEPFFANYYIDEDPITSRISLPALHHSLNRARNARFSSMIMRVQKSQNFLFFEFTNSS</sequence>
<dbReference type="Gene3D" id="3.70.10.10">
    <property type="match status" value="1"/>
</dbReference>
<keyword evidence="2" id="KW-1185">Reference proteome</keyword>
<organism evidence="1 2">
    <name type="scientific">Cucumis sativus</name>
    <name type="common">Cucumber</name>
    <dbReference type="NCBI Taxonomy" id="3659"/>
    <lineage>
        <taxon>Eukaryota</taxon>
        <taxon>Viridiplantae</taxon>
        <taxon>Streptophyta</taxon>
        <taxon>Embryophyta</taxon>
        <taxon>Tracheophyta</taxon>
        <taxon>Spermatophyta</taxon>
        <taxon>Magnoliopsida</taxon>
        <taxon>eudicotyledons</taxon>
        <taxon>Gunneridae</taxon>
        <taxon>Pentapetalae</taxon>
        <taxon>rosids</taxon>
        <taxon>fabids</taxon>
        <taxon>Cucurbitales</taxon>
        <taxon>Cucurbitaceae</taxon>
        <taxon>Benincaseae</taxon>
        <taxon>Cucumis</taxon>
    </lineage>
</organism>
<accession>A0A0A0KB79</accession>
<dbReference type="InterPro" id="IPR046938">
    <property type="entry name" value="DNA_clamp_sf"/>
</dbReference>
<evidence type="ECO:0000313" key="2">
    <source>
        <dbReference type="Proteomes" id="UP000029981"/>
    </source>
</evidence>
<gene>
    <name evidence="1" type="ORF">Csa_6G002360</name>
</gene>
<reference evidence="1 2" key="4">
    <citation type="journal article" date="2011" name="BMC Genomics">
        <title>RNA-Seq improves annotation of protein-coding genes in the cucumber genome.</title>
        <authorList>
            <person name="Li Z."/>
            <person name="Zhang Z."/>
            <person name="Yan P."/>
            <person name="Huang S."/>
            <person name="Fei Z."/>
            <person name="Lin K."/>
        </authorList>
    </citation>
    <scope>NUCLEOTIDE SEQUENCE [LARGE SCALE GENOMIC DNA]</scope>
    <source>
        <strain evidence="2">cv. 9930</strain>
    </source>
</reference>
<reference evidence="1 2" key="3">
    <citation type="journal article" date="2010" name="BMC Genomics">
        <title>Transcriptome sequencing and comparative analysis of cucumber flowers with different sex types.</title>
        <authorList>
            <person name="Guo S."/>
            <person name="Zheng Y."/>
            <person name="Joung J.G."/>
            <person name="Liu S."/>
            <person name="Zhang Z."/>
            <person name="Crasta O.R."/>
            <person name="Sobral B.W."/>
            <person name="Xu Y."/>
            <person name="Huang S."/>
            <person name="Fei Z."/>
        </authorList>
    </citation>
    <scope>NUCLEOTIDE SEQUENCE [LARGE SCALE GENOMIC DNA]</scope>
    <source>
        <strain evidence="2">cv. 9930</strain>
    </source>
</reference>
<reference evidence="1 2" key="1">
    <citation type="journal article" date="2009" name="Nat. Genet.">
        <title>The genome of the cucumber, Cucumis sativus L.</title>
        <authorList>
            <person name="Huang S."/>
            <person name="Li R."/>
            <person name="Zhang Z."/>
            <person name="Li L."/>
            <person name="Gu X."/>
            <person name="Fan W."/>
            <person name="Lucas W.J."/>
            <person name="Wang X."/>
            <person name="Xie B."/>
            <person name="Ni P."/>
            <person name="Ren Y."/>
            <person name="Zhu H."/>
            <person name="Li J."/>
            <person name="Lin K."/>
            <person name="Jin W."/>
            <person name="Fei Z."/>
            <person name="Li G."/>
            <person name="Staub J."/>
            <person name="Kilian A."/>
            <person name="van der Vossen E.A."/>
            <person name="Wu Y."/>
            <person name="Guo J."/>
            <person name="He J."/>
            <person name="Jia Z."/>
            <person name="Ren Y."/>
            <person name="Tian G."/>
            <person name="Lu Y."/>
            <person name="Ruan J."/>
            <person name="Qian W."/>
            <person name="Wang M."/>
            <person name="Huang Q."/>
            <person name="Li B."/>
            <person name="Xuan Z."/>
            <person name="Cao J."/>
            <person name="Asan"/>
            <person name="Wu Z."/>
            <person name="Zhang J."/>
            <person name="Cai Q."/>
            <person name="Bai Y."/>
            <person name="Zhao B."/>
            <person name="Han Y."/>
            <person name="Li Y."/>
            <person name="Li X."/>
            <person name="Wang S."/>
            <person name="Shi Q."/>
            <person name="Liu S."/>
            <person name="Cho W.K."/>
            <person name="Kim J.Y."/>
            <person name="Xu Y."/>
            <person name="Heller-Uszynska K."/>
            <person name="Miao H."/>
            <person name="Cheng Z."/>
            <person name="Zhang S."/>
            <person name="Wu J."/>
            <person name="Yang Y."/>
            <person name="Kang H."/>
            <person name="Li M."/>
            <person name="Liang H."/>
            <person name="Ren X."/>
            <person name="Shi Z."/>
            <person name="Wen M."/>
            <person name="Jian M."/>
            <person name="Yang H."/>
            <person name="Zhang G."/>
            <person name="Yang Z."/>
            <person name="Chen R."/>
            <person name="Liu S."/>
            <person name="Li J."/>
            <person name="Ma L."/>
            <person name="Liu H."/>
            <person name="Zhou Y."/>
            <person name="Zhao J."/>
            <person name="Fang X."/>
            <person name="Li G."/>
            <person name="Fang L."/>
            <person name="Li Y."/>
            <person name="Liu D."/>
            <person name="Zheng H."/>
            <person name="Zhang Y."/>
            <person name="Qin N."/>
            <person name="Li Z."/>
            <person name="Yang G."/>
            <person name="Yang S."/>
            <person name="Bolund L."/>
            <person name="Kristiansen K."/>
            <person name="Zheng H."/>
            <person name="Li S."/>
            <person name="Zhang X."/>
            <person name="Yang H."/>
            <person name="Wang J."/>
            <person name="Sun R."/>
            <person name="Zhang B."/>
            <person name="Jiang S."/>
            <person name="Wang J."/>
            <person name="Du Y."/>
            <person name="Li S."/>
        </authorList>
    </citation>
    <scope>NUCLEOTIDE SEQUENCE [LARGE SCALE GENOMIC DNA]</scope>
    <source>
        <strain evidence="2">cv. 9930</strain>
    </source>
</reference>